<dbReference type="Pfam" id="PF14358">
    <property type="entry name" value="DUF4405"/>
    <property type="match status" value="1"/>
</dbReference>
<evidence type="ECO:0000256" key="1">
    <source>
        <dbReference type="SAM" id="Phobius"/>
    </source>
</evidence>
<reference evidence="3 4" key="1">
    <citation type="journal article" date="2020" name="Biotechnol. Biofuels">
        <title>New insights from the biogas microbiome by comprehensive genome-resolved metagenomics of nearly 1600 species originating from multiple anaerobic digesters.</title>
        <authorList>
            <person name="Campanaro S."/>
            <person name="Treu L."/>
            <person name="Rodriguez-R L.M."/>
            <person name="Kovalovszki A."/>
            <person name="Ziels R.M."/>
            <person name="Maus I."/>
            <person name="Zhu X."/>
            <person name="Kougias P.G."/>
            <person name="Basile A."/>
            <person name="Luo G."/>
            <person name="Schluter A."/>
            <person name="Konstantinidis K.T."/>
            <person name="Angelidaki I."/>
        </authorList>
    </citation>
    <scope>NUCLEOTIDE SEQUENCE [LARGE SCALE GENOMIC DNA]</scope>
    <source>
        <strain evidence="3">AS05jafATM_4</strain>
    </source>
</reference>
<comment type="caution">
    <text evidence="3">The sequence shown here is derived from an EMBL/GenBank/DDBJ whole genome shotgun (WGS) entry which is preliminary data.</text>
</comment>
<evidence type="ECO:0000313" key="3">
    <source>
        <dbReference type="EMBL" id="HHY27103.1"/>
    </source>
</evidence>
<keyword evidence="1" id="KW-1133">Transmembrane helix</keyword>
<accession>A0A7C6Z4L2</accession>
<dbReference type="AlphaFoldDB" id="A0A7C6Z4L2"/>
<dbReference type="EMBL" id="DUTF01000233">
    <property type="protein sequence ID" value="HHY27103.1"/>
    <property type="molecule type" value="Genomic_DNA"/>
</dbReference>
<evidence type="ECO:0000313" key="4">
    <source>
        <dbReference type="Proteomes" id="UP000553059"/>
    </source>
</evidence>
<name>A0A7C6Z4L2_9FIRM</name>
<sequence length="150" mass="17709">MSKKEKNRRINIILLAVYLGVFGTGLIMFLKFHVGDGSIRETFIGVPKSVWLNTHRVMAIAFLIGFIIHKRRYWKLLTRHRLLFIESILVMGTGFFAWIALSQAGSIFQESIQHHRLIDSHNIIGLFLLFSLTVHIKRRWHRFFYMQKKI</sequence>
<proteinExistence type="predicted"/>
<organism evidence="3 4">
    <name type="scientific">Desulfitobacterium dehalogenans</name>
    <dbReference type="NCBI Taxonomy" id="36854"/>
    <lineage>
        <taxon>Bacteria</taxon>
        <taxon>Bacillati</taxon>
        <taxon>Bacillota</taxon>
        <taxon>Clostridia</taxon>
        <taxon>Eubacteriales</taxon>
        <taxon>Desulfitobacteriaceae</taxon>
        <taxon>Desulfitobacterium</taxon>
    </lineage>
</organism>
<dbReference type="Proteomes" id="UP000553059">
    <property type="component" value="Unassembled WGS sequence"/>
</dbReference>
<gene>
    <name evidence="3" type="ORF">GX523_10255</name>
</gene>
<protein>
    <submittedName>
        <fullName evidence="3">DUF4405 domain-containing protein</fullName>
    </submittedName>
</protein>
<evidence type="ECO:0000259" key="2">
    <source>
        <dbReference type="Pfam" id="PF14358"/>
    </source>
</evidence>
<feature type="domain" description="Flavinylation-associated cytochrome" evidence="2">
    <location>
        <begin position="10"/>
        <end position="69"/>
    </location>
</feature>
<feature type="transmembrane region" description="Helical" evidence="1">
    <location>
        <begin position="81"/>
        <end position="101"/>
    </location>
</feature>
<keyword evidence="1" id="KW-0812">Transmembrane</keyword>
<feature type="transmembrane region" description="Helical" evidence="1">
    <location>
        <begin position="121"/>
        <end position="140"/>
    </location>
</feature>
<feature type="transmembrane region" description="Helical" evidence="1">
    <location>
        <begin position="12"/>
        <end position="30"/>
    </location>
</feature>
<keyword evidence="1" id="KW-0472">Membrane</keyword>
<feature type="transmembrane region" description="Helical" evidence="1">
    <location>
        <begin position="50"/>
        <end position="69"/>
    </location>
</feature>
<dbReference type="InterPro" id="IPR025517">
    <property type="entry name" value="DUF4405"/>
</dbReference>